<sequence>MTFRSTNYIQLQPVYKPKVVHPKHQHEVPQALNSVTHKLVLTFPTGREDPPYKHIDQWKEPKSTHLSWNQTIDSPLQPALHDYKQ</sequence>
<organism evidence="1 2">
    <name type="scientific">Rhododendron molle</name>
    <name type="common">Chinese azalea</name>
    <name type="synonym">Azalea mollis</name>
    <dbReference type="NCBI Taxonomy" id="49168"/>
    <lineage>
        <taxon>Eukaryota</taxon>
        <taxon>Viridiplantae</taxon>
        <taxon>Streptophyta</taxon>
        <taxon>Embryophyta</taxon>
        <taxon>Tracheophyta</taxon>
        <taxon>Spermatophyta</taxon>
        <taxon>Magnoliopsida</taxon>
        <taxon>eudicotyledons</taxon>
        <taxon>Gunneridae</taxon>
        <taxon>Pentapetalae</taxon>
        <taxon>asterids</taxon>
        <taxon>Ericales</taxon>
        <taxon>Ericaceae</taxon>
        <taxon>Ericoideae</taxon>
        <taxon>Rhodoreae</taxon>
        <taxon>Rhododendron</taxon>
    </lineage>
</organism>
<evidence type="ECO:0000313" key="2">
    <source>
        <dbReference type="Proteomes" id="UP001062846"/>
    </source>
</evidence>
<comment type="caution">
    <text evidence="1">The sequence shown here is derived from an EMBL/GenBank/DDBJ whole genome shotgun (WGS) entry which is preliminary data.</text>
</comment>
<proteinExistence type="predicted"/>
<protein>
    <submittedName>
        <fullName evidence="1">Uncharacterized protein</fullName>
    </submittedName>
</protein>
<dbReference type="EMBL" id="CM046390">
    <property type="protein sequence ID" value="KAI8562148.1"/>
    <property type="molecule type" value="Genomic_DNA"/>
</dbReference>
<dbReference type="Proteomes" id="UP001062846">
    <property type="component" value="Chromosome 3"/>
</dbReference>
<keyword evidence="2" id="KW-1185">Reference proteome</keyword>
<reference evidence="1" key="1">
    <citation type="submission" date="2022-02" db="EMBL/GenBank/DDBJ databases">
        <title>Plant Genome Project.</title>
        <authorList>
            <person name="Zhang R.-G."/>
        </authorList>
    </citation>
    <scope>NUCLEOTIDE SEQUENCE</scope>
    <source>
        <strain evidence="1">AT1</strain>
    </source>
</reference>
<evidence type="ECO:0000313" key="1">
    <source>
        <dbReference type="EMBL" id="KAI8562148.1"/>
    </source>
</evidence>
<name>A0ACC0PBQ8_RHOML</name>
<gene>
    <name evidence="1" type="ORF">RHMOL_Rhmol03G0012200</name>
</gene>
<accession>A0ACC0PBQ8</accession>